<sequence>KQLMKEQRKYSPELREEAIKMVIGQGLSQPEVALRLSIPKGTIGNWISKAKAVPGAVGLSDRTITDLAAENARLRKELATARMEREILRKATAYFAKESLPGTRS</sequence>
<dbReference type="InterPro" id="IPR009057">
    <property type="entry name" value="Homeodomain-like_sf"/>
</dbReference>
<dbReference type="GO" id="GO:0003677">
    <property type="term" value="F:DNA binding"/>
    <property type="evidence" value="ECO:0007669"/>
    <property type="project" value="InterPro"/>
</dbReference>
<dbReference type="SUPFAM" id="SSF46689">
    <property type="entry name" value="Homeodomain-like"/>
    <property type="match status" value="1"/>
</dbReference>
<proteinExistence type="predicted"/>
<organism evidence="2">
    <name type="scientific">marine sediment metagenome</name>
    <dbReference type="NCBI Taxonomy" id="412755"/>
    <lineage>
        <taxon>unclassified sequences</taxon>
        <taxon>metagenomes</taxon>
        <taxon>ecological metagenomes</taxon>
    </lineage>
</organism>
<gene>
    <name evidence="2" type="ORF">LCGC14_2448830</name>
</gene>
<protein>
    <recommendedName>
        <fullName evidence="3">Transposase</fullName>
    </recommendedName>
</protein>
<feature type="non-terminal residue" evidence="2">
    <location>
        <position position="1"/>
    </location>
</feature>
<dbReference type="GO" id="GO:0004803">
    <property type="term" value="F:transposase activity"/>
    <property type="evidence" value="ECO:0007669"/>
    <property type="project" value="InterPro"/>
</dbReference>
<dbReference type="Pfam" id="PF01527">
    <property type="entry name" value="HTH_Tnp_1"/>
    <property type="match status" value="1"/>
</dbReference>
<dbReference type="EMBL" id="LAZR01037854">
    <property type="protein sequence ID" value="KKL21100.1"/>
    <property type="molecule type" value="Genomic_DNA"/>
</dbReference>
<dbReference type="InterPro" id="IPR002514">
    <property type="entry name" value="Transposase_8"/>
</dbReference>
<comment type="caution">
    <text evidence="2">The sequence shown here is derived from an EMBL/GenBank/DDBJ whole genome shotgun (WGS) entry which is preliminary data.</text>
</comment>
<dbReference type="Gene3D" id="1.10.10.60">
    <property type="entry name" value="Homeodomain-like"/>
    <property type="match status" value="1"/>
</dbReference>
<evidence type="ECO:0000313" key="2">
    <source>
        <dbReference type="EMBL" id="KKL21100.1"/>
    </source>
</evidence>
<name>A0A0F9BH20_9ZZZZ</name>
<accession>A0A0F9BH20</accession>
<evidence type="ECO:0000256" key="1">
    <source>
        <dbReference type="SAM" id="Coils"/>
    </source>
</evidence>
<keyword evidence="1" id="KW-0175">Coiled coil</keyword>
<dbReference type="AlphaFoldDB" id="A0A0F9BH20"/>
<reference evidence="2" key="1">
    <citation type="journal article" date="2015" name="Nature">
        <title>Complex archaea that bridge the gap between prokaryotes and eukaryotes.</title>
        <authorList>
            <person name="Spang A."/>
            <person name="Saw J.H."/>
            <person name="Jorgensen S.L."/>
            <person name="Zaremba-Niedzwiedzka K."/>
            <person name="Martijn J."/>
            <person name="Lind A.E."/>
            <person name="van Eijk R."/>
            <person name="Schleper C."/>
            <person name="Guy L."/>
            <person name="Ettema T.J."/>
        </authorList>
    </citation>
    <scope>NUCLEOTIDE SEQUENCE</scope>
</reference>
<evidence type="ECO:0008006" key="3">
    <source>
        <dbReference type="Google" id="ProtNLM"/>
    </source>
</evidence>
<feature type="coiled-coil region" evidence="1">
    <location>
        <begin position="64"/>
        <end position="91"/>
    </location>
</feature>
<dbReference type="GO" id="GO:0006313">
    <property type="term" value="P:DNA transposition"/>
    <property type="evidence" value="ECO:0007669"/>
    <property type="project" value="InterPro"/>
</dbReference>